<dbReference type="Pfam" id="PF18778">
    <property type="entry name" value="NAD1"/>
    <property type="match status" value="1"/>
</dbReference>
<dbReference type="InterPro" id="IPR038953">
    <property type="entry name" value="APOBEC4"/>
</dbReference>
<dbReference type="Proteomes" id="UP000694545">
    <property type="component" value="Unplaced"/>
</dbReference>
<dbReference type="AlphaFoldDB" id="A0A8D2KTP9"/>
<dbReference type="OMA" id="PASAWNR"/>
<dbReference type="PANTHER" id="PTHR35672:SF1">
    <property type="entry name" value="C-U-EDITING ENZYME APOBEC-4-RELATED"/>
    <property type="match status" value="1"/>
</dbReference>
<reference evidence="1" key="1">
    <citation type="submission" date="2025-08" db="UniProtKB">
        <authorList>
            <consortium name="Ensembl"/>
        </authorList>
    </citation>
    <scope>IDENTIFICATION</scope>
</reference>
<organism evidence="1 2">
    <name type="scientific">Varanus komodoensis</name>
    <name type="common">Komodo dragon</name>
    <dbReference type="NCBI Taxonomy" id="61221"/>
    <lineage>
        <taxon>Eukaryota</taxon>
        <taxon>Metazoa</taxon>
        <taxon>Chordata</taxon>
        <taxon>Craniata</taxon>
        <taxon>Vertebrata</taxon>
        <taxon>Euteleostomi</taxon>
        <taxon>Lepidosauria</taxon>
        <taxon>Squamata</taxon>
        <taxon>Bifurcata</taxon>
        <taxon>Unidentata</taxon>
        <taxon>Episquamata</taxon>
        <taxon>Toxicofera</taxon>
        <taxon>Anguimorpha</taxon>
        <taxon>Paleoanguimorpha</taxon>
        <taxon>Varanoidea</taxon>
        <taxon>Varanidae</taxon>
        <taxon>Varanus</taxon>
    </lineage>
</organism>
<dbReference type="Ensembl" id="ENSVKKT00000006626.1">
    <property type="protein sequence ID" value="ENSVKKP00000006456.1"/>
    <property type="gene ID" value="ENSVKKG00000004678.1"/>
</dbReference>
<name>A0A8D2KTP9_VARKO</name>
<protein>
    <submittedName>
        <fullName evidence="1">Apolipoprotein B mRNA editing enzyme catalytic polypeptide like 4</fullName>
    </submittedName>
</protein>
<accession>A0A8D2KTP9</accession>
<keyword evidence="2" id="KW-1185">Reference proteome</keyword>
<dbReference type="Gene3D" id="3.40.140.10">
    <property type="entry name" value="Cytidine Deaminase, domain 2"/>
    <property type="match status" value="1"/>
</dbReference>
<dbReference type="PANTHER" id="PTHR35672">
    <property type="entry name" value="C-U-EDITING ENZYME APOBEC-4-RELATED"/>
    <property type="match status" value="1"/>
</dbReference>
<sequence>MELETETFCQEYRTNKGTVVQPYYWLATNQRCIDCPYHIRTGEEARVPHVEFHKAFGFPYGPVHHQNKHLLFYELRHISGKLIQKGRATNCTEYNIHPESMLFEPGGYLDSVICKCEKAAYINLYSNYSPCNEAEHGCISKIYSFLLKYRDITLCIYFSQLYHTDENFPVSIWNCEALHSLASMWPQVALSPLCGGLWHSLLHNFVATTPWASPYHPILPARALADRQNAQQINSIRRMSLPSMKTPHQPFYGNSDVAQNLQKSSFASHSQYPAHMMNARLPPLRKPPPHLIPPINVIPSFGQQLLRPKPRNIVRHLKMPDESLRKAQHLKIIPEGRSAHVERIIEPQKENGLNQLATWVTLAIVGIFSVWACMGLHC</sequence>
<reference evidence="1" key="2">
    <citation type="submission" date="2025-09" db="UniProtKB">
        <authorList>
            <consortium name="Ensembl"/>
        </authorList>
    </citation>
    <scope>IDENTIFICATION</scope>
</reference>
<evidence type="ECO:0000313" key="2">
    <source>
        <dbReference type="Proteomes" id="UP000694545"/>
    </source>
</evidence>
<proteinExistence type="predicted"/>
<evidence type="ECO:0000313" key="1">
    <source>
        <dbReference type="Ensembl" id="ENSVKKP00000006456.1"/>
    </source>
</evidence>